<evidence type="ECO:0000256" key="1">
    <source>
        <dbReference type="ARBA" id="ARBA00022691"/>
    </source>
</evidence>
<dbReference type="EMBL" id="JAFEJA010000002">
    <property type="protein sequence ID" value="MBM9623347.1"/>
    <property type="molecule type" value="Genomic_DNA"/>
</dbReference>
<keyword evidence="4" id="KW-0808">Transferase</keyword>
<feature type="domain" description="TsaA-like" evidence="3">
    <location>
        <begin position="8"/>
        <end position="141"/>
    </location>
</feature>
<evidence type="ECO:0000256" key="2">
    <source>
        <dbReference type="ARBA" id="ARBA00033753"/>
    </source>
</evidence>
<evidence type="ECO:0000259" key="3">
    <source>
        <dbReference type="PROSITE" id="PS51668"/>
    </source>
</evidence>
<keyword evidence="5" id="KW-1185">Reference proteome</keyword>
<proteinExistence type="inferred from homology"/>
<dbReference type="PROSITE" id="PS51668">
    <property type="entry name" value="TSAA_2"/>
    <property type="match status" value="1"/>
</dbReference>
<reference evidence="4 5" key="1">
    <citation type="journal article" date="2016" name="Arch. Microbiol.">
        <title>Streptomyces zhihengii sp. nov., isolated from rhizospheric soil of Psammosilene tunicoides.</title>
        <authorList>
            <person name="Huang M.J."/>
            <person name="Fei J.J."/>
            <person name="Salam N."/>
            <person name="Kim C.J."/>
            <person name="Hozzein W.N."/>
            <person name="Xiao M."/>
            <person name="Huang H.Q."/>
            <person name="Li W.J."/>
        </authorList>
    </citation>
    <scope>NUCLEOTIDE SEQUENCE [LARGE SCALE GENOMIC DNA]</scope>
    <source>
        <strain evidence="4 5">YIM T102</strain>
    </source>
</reference>
<dbReference type="InterPro" id="IPR040372">
    <property type="entry name" value="YaeB-like"/>
</dbReference>
<dbReference type="CDD" id="cd09281">
    <property type="entry name" value="UPF0066"/>
    <property type="match status" value="1"/>
</dbReference>
<dbReference type="Gene3D" id="2.40.30.70">
    <property type="entry name" value="YaeB-like"/>
    <property type="match status" value="1"/>
</dbReference>
<dbReference type="RefSeq" id="WP_205377492.1">
    <property type="nucleotide sequence ID" value="NZ_JAFEJA010000002.1"/>
</dbReference>
<comment type="caution">
    <text evidence="4">The sequence shown here is derived from an EMBL/GenBank/DDBJ whole genome shotgun (WGS) entry which is preliminary data.</text>
</comment>
<dbReference type="InterPro" id="IPR036414">
    <property type="entry name" value="YaeB_N_sf"/>
</dbReference>
<keyword evidence="4" id="KW-0489">Methyltransferase</keyword>
<gene>
    <name evidence="4" type="ORF">JE024_32620</name>
</gene>
<comment type="similarity">
    <text evidence="2">Belongs to the tRNA methyltransferase O family.</text>
</comment>
<dbReference type="PANTHER" id="PTHR12818">
    <property type="entry name" value="TRNA (ADENINE(37)-N6)-METHYLTRANSFERASE"/>
    <property type="match status" value="1"/>
</dbReference>
<dbReference type="SUPFAM" id="SSF118196">
    <property type="entry name" value="YaeB-like"/>
    <property type="match status" value="1"/>
</dbReference>
<dbReference type="GO" id="GO:0008168">
    <property type="term" value="F:methyltransferase activity"/>
    <property type="evidence" value="ECO:0007669"/>
    <property type="project" value="UniProtKB-KW"/>
</dbReference>
<dbReference type="PANTHER" id="PTHR12818:SF0">
    <property type="entry name" value="TRNA (ADENINE(37)-N6)-METHYLTRANSFERASE"/>
    <property type="match status" value="1"/>
</dbReference>
<name>A0ABS2V0H6_9ACTN</name>
<dbReference type="InterPro" id="IPR036413">
    <property type="entry name" value="YaeB-like_sf"/>
</dbReference>
<sequence length="156" mass="16999">MSAEPVALTPVGRVVGGRAEAVEDGWGDVRAVIRLDDAFREESPVLGLEHFSHLEVVFVFDRIDPGAVRTGPIPPRGQPDGAPVGVFAHRGPYRPNRLGVSRCRLLRVDGLDLHVTGLDALSGSPVLDIKPYMAEFAPAEDVTQPAWSTRLMSRYY</sequence>
<dbReference type="Pfam" id="PF01980">
    <property type="entry name" value="TrmO_N"/>
    <property type="match status" value="1"/>
</dbReference>
<keyword evidence="1" id="KW-0949">S-adenosyl-L-methionine</keyword>
<accession>A0ABS2V0H6</accession>
<evidence type="ECO:0000313" key="5">
    <source>
        <dbReference type="Proteomes" id="UP000664109"/>
    </source>
</evidence>
<dbReference type="GO" id="GO:0032259">
    <property type="term" value="P:methylation"/>
    <property type="evidence" value="ECO:0007669"/>
    <property type="project" value="UniProtKB-KW"/>
</dbReference>
<organism evidence="4 5">
    <name type="scientific">Streptomyces zhihengii</name>
    <dbReference type="NCBI Taxonomy" id="1818004"/>
    <lineage>
        <taxon>Bacteria</taxon>
        <taxon>Bacillati</taxon>
        <taxon>Actinomycetota</taxon>
        <taxon>Actinomycetes</taxon>
        <taxon>Kitasatosporales</taxon>
        <taxon>Streptomycetaceae</taxon>
        <taxon>Streptomyces</taxon>
    </lineage>
</organism>
<dbReference type="Proteomes" id="UP000664109">
    <property type="component" value="Unassembled WGS sequence"/>
</dbReference>
<evidence type="ECO:0000313" key="4">
    <source>
        <dbReference type="EMBL" id="MBM9623347.1"/>
    </source>
</evidence>
<dbReference type="InterPro" id="IPR023370">
    <property type="entry name" value="TrmO-like_N"/>
</dbReference>
<protein>
    <submittedName>
        <fullName evidence="4">SAM-dependent methyltransferase</fullName>
    </submittedName>
</protein>